<reference evidence="2" key="1">
    <citation type="submission" date="2020-08" db="EMBL/GenBank/DDBJ databases">
        <title>Multicomponent nature underlies the extraordinary mechanical properties of spider dragline silk.</title>
        <authorList>
            <person name="Kono N."/>
            <person name="Nakamura H."/>
            <person name="Mori M."/>
            <person name="Yoshida Y."/>
            <person name="Ohtoshi R."/>
            <person name="Malay A.D."/>
            <person name="Moran D.A.P."/>
            <person name="Tomita M."/>
            <person name="Numata K."/>
            <person name="Arakawa K."/>
        </authorList>
    </citation>
    <scope>NUCLEOTIDE SEQUENCE</scope>
</reference>
<dbReference type="AlphaFoldDB" id="A0A8X6XIJ8"/>
<sequence>MYRNTGAPSSPLPFSQSASAKSSYARDGPSSLSSLFDSSSPSSSSSMNILVSSVSLLPSGTPYQNLDTAYATLSPKSSLLSSENHGFSPATSQIINLDVNKHPLSSSAQ</sequence>
<dbReference type="Proteomes" id="UP000886998">
    <property type="component" value="Unassembled WGS sequence"/>
</dbReference>
<dbReference type="EMBL" id="BMAV01009083">
    <property type="protein sequence ID" value="GFY53084.1"/>
    <property type="molecule type" value="Genomic_DNA"/>
</dbReference>
<evidence type="ECO:0000256" key="1">
    <source>
        <dbReference type="SAM" id="MobiDB-lite"/>
    </source>
</evidence>
<evidence type="ECO:0000313" key="3">
    <source>
        <dbReference type="Proteomes" id="UP000886998"/>
    </source>
</evidence>
<feature type="compositionally biased region" description="Polar residues" evidence="1">
    <location>
        <begin position="1"/>
        <end position="22"/>
    </location>
</feature>
<feature type="region of interest" description="Disordered" evidence="1">
    <location>
        <begin position="1"/>
        <end position="46"/>
    </location>
</feature>
<protein>
    <submittedName>
        <fullName evidence="2">Uncharacterized protein</fullName>
    </submittedName>
</protein>
<keyword evidence="3" id="KW-1185">Reference proteome</keyword>
<comment type="caution">
    <text evidence="2">The sequence shown here is derived from an EMBL/GenBank/DDBJ whole genome shotgun (WGS) entry which is preliminary data.</text>
</comment>
<organism evidence="2 3">
    <name type="scientific">Trichonephila inaurata madagascariensis</name>
    <dbReference type="NCBI Taxonomy" id="2747483"/>
    <lineage>
        <taxon>Eukaryota</taxon>
        <taxon>Metazoa</taxon>
        <taxon>Ecdysozoa</taxon>
        <taxon>Arthropoda</taxon>
        <taxon>Chelicerata</taxon>
        <taxon>Arachnida</taxon>
        <taxon>Araneae</taxon>
        <taxon>Araneomorphae</taxon>
        <taxon>Entelegynae</taxon>
        <taxon>Araneoidea</taxon>
        <taxon>Nephilidae</taxon>
        <taxon>Trichonephila</taxon>
        <taxon>Trichonephila inaurata</taxon>
    </lineage>
</organism>
<evidence type="ECO:0000313" key="2">
    <source>
        <dbReference type="EMBL" id="GFY53084.1"/>
    </source>
</evidence>
<proteinExistence type="predicted"/>
<gene>
    <name evidence="2" type="ORF">TNIN_33781</name>
</gene>
<feature type="compositionally biased region" description="Low complexity" evidence="1">
    <location>
        <begin position="30"/>
        <end position="46"/>
    </location>
</feature>
<accession>A0A8X6XIJ8</accession>
<name>A0A8X6XIJ8_9ARAC</name>